<keyword evidence="1" id="KW-0732">Signal</keyword>
<comment type="caution">
    <text evidence="2">The sequence shown here is derived from an EMBL/GenBank/DDBJ whole genome shotgun (WGS) entry which is preliminary data.</text>
</comment>
<dbReference type="EMBL" id="QLMA01000003">
    <property type="protein sequence ID" value="RAJ83570.1"/>
    <property type="molecule type" value="Genomic_DNA"/>
</dbReference>
<feature type="signal peptide" evidence="1">
    <location>
        <begin position="1"/>
        <end position="20"/>
    </location>
</feature>
<evidence type="ECO:0008006" key="4">
    <source>
        <dbReference type="Google" id="ProtNLM"/>
    </source>
</evidence>
<evidence type="ECO:0000313" key="2">
    <source>
        <dbReference type="EMBL" id="RAJ83570.1"/>
    </source>
</evidence>
<keyword evidence="3" id="KW-1185">Reference proteome</keyword>
<proteinExistence type="predicted"/>
<reference evidence="2 3" key="1">
    <citation type="submission" date="2018-06" db="EMBL/GenBank/DDBJ databases">
        <title>Genomic Encyclopedia of Archaeal and Bacterial Type Strains, Phase II (KMG-II): from individual species to whole genera.</title>
        <authorList>
            <person name="Goeker M."/>
        </authorList>
    </citation>
    <scope>NUCLEOTIDE SEQUENCE [LARGE SCALE GENOMIC DNA]</scope>
    <source>
        <strain evidence="2 3">DSM 29821</strain>
    </source>
</reference>
<dbReference type="PROSITE" id="PS51257">
    <property type="entry name" value="PROKAR_LIPOPROTEIN"/>
    <property type="match status" value="1"/>
</dbReference>
<dbReference type="OrthoDB" id="675420at2"/>
<name>A0A327W5D9_9BACT</name>
<evidence type="ECO:0000256" key="1">
    <source>
        <dbReference type="SAM" id="SignalP"/>
    </source>
</evidence>
<dbReference type="RefSeq" id="WP_111592207.1">
    <property type="nucleotide sequence ID" value="NZ_QLMA01000003.1"/>
</dbReference>
<dbReference type="Proteomes" id="UP000249819">
    <property type="component" value="Unassembled WGS sequence"/>
</dbReference>
<feature type="chain" id="PRO_5016427299" description="NigD-like protein" evidence="1">
    <location>
        <begin position="21"/>
        <end position="154"/>
    </location>
</feature>
<gene>
    <name evidence="2" type="ORF">CLV59_103538</name>
</gene>
<accession>A0A327W5D9</accession>
<evidence type="ECO:0000313" key="3">
    <source>
        <dbReference type="Proteomes" id="UP000249819"/>
    </source>
</evidence>
<dbReference type="AlphaFoldDB" id="A0A327W5D9"/>
<sequence>MKKFLLLFLFAAFVVLSCNKDNYGPIPTISFESWSLPSIDSNTAVVNAFFRVKDGDGDIDSAIFYRIHYFIANPATDTARFGMKHMAGIGENTGKSVNAQVKLPLEKIDFVRWIEHTEDRPDSMWMEVFIQDRAGNISDTITTKKIPIFKKRAP</sequence>
<organism evidence="2 3">
    <name type="scientific">Chitinophaga dinghuensis</name>
    <dbReference type="NCBI Taxonomy" id="1539050"/>
    <lineage>
        <taxon>Bacteria</taxon>
        <taxon>Pseudomonadati</taxon>
        <taxon>Bacteroidota</taxon>
        <taxon>Chitinophagia</taxon>
        <taxon>Chitinophagales</taxon>
        <taxon>Chitinophagaceae</taxon>
        <taxon>Chitinophaga</taxon>
    </lineage>
</organism>
<protein>
    <recommendedName>
        <fullName evidence="4">NigD-like protein</fullName>
    </recommendedName>
</protein>